<keyword evidence="5 8" id="KW-1133">Transmembrane helix</keyword>
<evidence type="ECO:0000256" key="1">
    <source>
        <dbReference type="ARBA" id="ARBA00004167"/>
    </source>
</evidence>
<dbReference type="KEGG" id="cmos:111461071"/>
<accession>A0A6J1H8E4</accession>
<evidence type="ECO:0000256" key="8">
    <source>
        <dbReference type="SAM" id="Phobius"/>
    </source>
</evidence>
<feature type="domain" description="Trichome birefringence-like C-terminal" evidence="9">
    <location>
        <begin position="197"/>
        <end position="482"/>
    </location>
</feature>
<dbReference type="GO" id="GO:0016413">
    <property type="term" value="F:O-acetyltransferase activity"/>
    <property type="evidence" value="ECO:0007669"/>
    <property type="project" value="InterPro"/>
</dbReference>
<dbReference type="GeneID" id="111461071"/>
<dbReference type="PANTHER" id="PTHR32285:SF333">
    <property type="entry name" value="PROTEIN TRICHOME BIREFRINGENCE-LIKE 16"/>
    <property type="match status" value="1"/>
</dbReference>
<dbReference type="GO" id="GO:0005794">
    <property type="term" value="C:Golgi apparatus"/>
    <property type="evidence" value="ECO:0007669"/>
    <property type="project" value="TreeGrafter"/>
</dbReference>
<sequence>MKGGNIIKLRGGHLSIVLVVLMLATMLLWAWDKSYFASFLPVTREQFMIPVSEYVVDVSNSSSISTKSKDEMAKSEDEIAKLEDKMKERSNNTDEKEQPGLLIPKKEQPGKSTNYSDAGSVSKPTPPLKEREDGVTSSSSAKVCNYAKGRWVEDSRRPWYSGLQCKKWLSIMWACRLTKRKDFSYEGYRWQPENCYMPEFERSSFLKRMQDKTIAFIGDSLGRQQFQSLMCMLTGGEENPEVEDVGREYGLAKAPGALRPDGWVYRFRNTNTTILYYWSASLSDLEPLNRSDRATNIAMHLDRPPAFMRKFFQQFDVLVLNTGHHWNRGKLEGNRWVMYADGKPAEEKKPLDMGNAKNLTVYSIVRWVESQLPLHPRNLKVFFRTISPRHFFNGDWNTGGSCDNKIPLSGGSEVVQDGSTDIVVQNAVNGTKVKILDITAISQLRDEAHVSRYTRRAILNTSDCLHWCMPGVPDTWNELLIAQI</sequence>
<feature type="region of interest" description="Disordered" evidence="7">
    <location>
        <begin position="82"/>
        <end position="136"/>
    </location>
</feature>
<feature type="compositionally biased region" description="Polar residues" evidence="7">
    <location>
        <begin position="110"/>
        <end position="123"/>
    </location>
</feature>
<comment type="subcellular location">
    <subcellularLocation>
        <location evidence="1">Membrane</location>
        <topology evidence="1">Single-pass membrane protein</topology>
    </subcellularLocation>
</comment>
<evidence type="ECO:0000256" key="5">
    <source>
        <dbReference type="ARBA" id="ARBA00022989"/>
    </source>
</evidence>
<dbReference type="PANTHER" id="PTHR32285">
    <property type="entry name" value="PROTEIN TRICHOME BIREFRINGENCE-LIKE 9-RELATED"/>
    <property type="match status" value="1"/>
</dbReference>
<gene>
    <name evidence="12" type="primary">LOC111461071</name>
</gene>
<evidence type="ECO:0000256" key="7">
    <source>
        <dbReference type="SAM" id="MobiDB-lite"/>
    </source>
</evidence>
<name>A0A6J1H8E4_CUCMO</name>
<evidence type="ECO:0000256" key="4">
    <source>
        <dbReference type="ARBA" id="ARBA00022968"/>
    </source>
</evidence>
<dbReference type="InterPro" id="IPR025846">
    <property type="entry name" value="TBL_N"/>
</dbReference>
<evidence type="ECO:0000313" key="11">
    <source>
        <dbReference type="Proteomes" id="UP000504609"/>
    </source>
</evidence>
<feature type="domain" description="Trichome birefringence-like N-terminal" evidence="10">
    <location>
        <begin position="143"/>
        <end position="195"/>
    </location>
</feature>
<dbReference type="Pfam" id="PF14416">
    <property type="entry name" value="PMR5N"/>
    <property type="match status" value="1"/>
</dbReference>
<dbReference type="InterPro" id="IPR026057">
    <property type="entry name" value="TBL_C"/>
</dbReference>
<evidence type="ECO:0000259" key="9">
    <source>
        <dbReference type="Pfam" id="PF13839"/>
    </source>
</evidence>
<reference evidence="12" key="1">
    <citation type="submission" date="2025-08" db="UniProtKB">
        <authorList>
            <consortium name="RefSeq"/>
        </authorList>
    </citation>
    <scope>IDENTIFICATION</scope>
    <source>
        <tissue evidence="12">Young leaves</tissue>
    </source>
</reference>
<evidence type="ECO:0000256" key="6">
    <source>
        <dbReference type="ARBA" id="ARBA00023136"/>
    </source>
</evidence>
<keyword evidence="3 8" id="KW-0812">Transmembrane</keyword>
<keyword evidence="4" id="KW-0735">Signal-anchor</keyword>
<keyword evidence="11" id="KW-1185">Reference proteome</keyword>
<keyword evidence="6 8" id="KW-0472">Membrane</keyword>
<organism evidence="11 12">
    <name type="scientific">Cucurbita moschata</name>
    <name type="common">Winter crookneck squash</name>
    <name type="synonym">Cucurbita pepo var. moschata</name>
    <dbReference type="NCBI Taxonomy" id="3662"/>
    <lineage>
        <taxon>Eukaryota</taxon>
        <taxon>Viridiplantae</taxon>
        <taxon>Streptophyta</taxon>
        <taxon>Embryophyta</taxon>
        <taxon>Tracheophyta</taxon>
        <taxon>Spermatophyta</taxon>
        <taxon>Magnoliopsida</taxon>
        <taxon>eudicotyledons</taxon>
        <taxon>Gunneridae</taxon>
        <taxon>Pentapetalae</taxon>
        <taxon>rosids</taxon>
        <taxon>fabids</taxon>
        <taxon>Cucurbitales</taxon>
        <taxon>Cucurbitaceae</taxon>
        <taxon>Cucurbiteae</taxon>
        <taxon>Cucurbita</taxon>
    </lineage>
</organism>
<evidence type="ECO:0000259" key="10">
    <source>
        <dbReference type="Pfam" id="PF14416"/>
    </source>
</evidence>
<protein>
    <submittedName>
        <fullName evidence="12">Protein trichome birefringence-like 14</fullName>
    </submittedName>
</protein>
<comment type="similarity">
    <text evidence="2">Belongs to the PC-esterase family. TBL subfamily.</text>
</comment>
<evidence type="ECO:0000256" key="3">
    <source>
        <dbReference type="ARBA" id="ARBA00022692"/>
    </source>
</evidence>
<dbReference type="GO" id="GO:0016020">
    <property type="term" value="C:membrane"/>
    <property type="evidence" value="ECO:0007669"/>
    <property type="project" value="UniProtKB-SubCell"/>
</dbReference>
<feature type="transmembrane region" description="Helical" evidence="8">
    <location>
        <begin position="12"/>
        <end position="31"/>
    </location>
</feature>
<dbReference type="RefSeq" id="XP_022960283.1">
    <property type="nucleotide sequence ID" value="XM_023104515.1"/>
</dbReference>
<evidence type="ECO:0000313" key="12">
    <source>
        <dbReference type="RefSeq" id="XP_022960283.1"/>
    </source>
</evidence>
<proteinExistence type="inferred from homology"/>
<evidence type="ECO:0000256" key="2">
    <source>
        <dbReference type="ARBA" id="ARBA00007727"/>
    </source>
</evidence>
<dbReference type="Pfam" id="PF13839">
    <property type="entry name" value="PC-Esterase"/>
    <property type="match status" value="1"/>
</dbReference>
<dbReference type="Proteomes" id="UP000504609">
    <property type="component" value="Unplaced"/>
</dbReference>
<feature type="compositionally biased region" description="Basic and acidic residues" evidence="7">
    <location>
        <begin position="82"/>
        <end position="109"/>
    </location>
</feature>
<dbReference type="InterPro" id="IPR029962">
    <property type="entry name" value="TBL"/>
</dbReference>
<dbReference type="AlphaFoldDB" id="A0A6J1H8E4"/>